<feature type="coiled-coil region" evidence="7">
    <location>
        <begin position="227"/>
        <end position="254"/>
    </location>
</feature>
<evidence type="ECO:0000313" key="13">
    <source>
        <dbReference type="Proteomes" id="UP000472271"/>
    </source>
</evidence>
<keyword evidence="5 7" id="KW-0175">Coiled coil</keyword>
<reference evidence="12" key="3">
    <citation type="submission" date="2025-09" db="UniProtKB">
        <authorList>
            <consortium name="Ensembl"/>
        </authorList>
    </citation>
    <scope>IDENTIFICATION</scope>
</reference>
<keyword evidence="2" id="KW-0964">Secreted</keyword>
<evidence type="ECO:0000256" key="3">
    <source>
        <dbReference type="ARBA" id="ARBA00022530"/>
    </source>
</evidence>
<feature type="region of interest" description="Disordered" evidence="8">
    <location>
        <begin position="268"/>
        <end position="288"/>
    </location>
</feature>
<dbReference type="PROSITE" id="PS50871">
    <property type="entry name" value="C1Q"/>
    <property type="match status" value="1"/>
</dbReference>
<accession>A0A673BNX0</accession>
<comment type="subcellular location">
    <subcellularLocation>
        <location evidence="1">Secreted</location>
        <location evidence="1">Extracellular space</location>
        <location evidence="1">Extracellular matrix</location>
    </subcellularLocation>
</comment>
<evidence type="ECO:0000256" key="6">
    <source>
        <dbReference type="ARBA" id="ARBA00023157"/>
    </source>
</evidence>
<dbReference type="PROSITE" id="PS51041">
    <property type="entry name" value="EMI"/>
    <property type="match status" value="1"/>
</dbReference>
<feature type="domain" description="C1q" evidence="10">
    <location>
        <begin position="829"/>
        <end position="978"/>
    </location>
</feature>
<organism evidence="12 13">
    <name type="scientific">Sphaeramia orbicularis</name>
    <name type="common">orbiculate cardinalfish</name>
    <dbReference type="NCBI Taxonomy" id="375764"/>
    <lineage>
        <taxon>Eukaryota</taxon>
        <taxon>Metazoa</taxon>
        <taxon>Chordata</taxon>
        <taxon>Craniata</taxon>
        <taxon>Vertebrata</taxon>
        <taxon>Euteleostomi</taxon>
        <taxon>Actinopterygii</taxon>
        <taxon>Neopterygii</taxon>
        <taxon>Teleostei</taxon>
        <taxon>Neoteleostei</taxon>
        <taxon>Acanthomorphata</taxon>
        <taxon>Gobiaria</taxon>
        <taxon>Kurtiformes</taxon>
        <taxon>Apogonoidei</taxon>
        <taxon>Apogonidae</taxon>
        <taxon>Apogoninae</taxon>
        <taxon>Sphaeramia</taxon>
    </lineage>
</organism>
<evidence type="ECO:0000256" key="2">
    <source>
        <dbReference type="ARBA" id="ARBA00022525"/>
    </source>
</evidence>
<evidence type="ECO:0000256" key="7">
    <source>
        <dbReference type="SAM" id="Coils"/>
    </source>
</evidence>
<dbReference type="SMART" id="SM00110">
    <property type="entry name" value="C1Q"/>
    <property type="match status" value="1"/>
</dbReference>
<evidence type="ECO:0000256" key="4">
    <source>
        <dbReference type="ARBA" id="ARBA00022729"/>
    </source>
</evidence>
<keyword evidence="3" id="KW-0272">Extracellular matrix</keyword>
<feature type="coiled-coil region" evidence="7">
    <location>
        <begin position="583"/>
        <end position="617"/>
    </location>
</feature>
<proteinExistence type="predicted"/>
<feature type="signal peptide" evidence="9">
    <location>
        <begin position="1"/>
        <end position="21"/>
    </location>
</feature>
<name>A0A673BNX0_9TELE</name>
<feature type="chain" id="PRO_5025507189" evidence="9">
    <location>
        <begin position="22"/>
        <end position="979"/>
    </location>
</feature>
<evidence type="ECO:0000256" key="5">
    <source>
        <dbReference type="ARBA" id="ARBA00023054"/>
    </source>
</evidence>
<dbReference type="PANTHER" id="PTHR15427">
    <property type="entry name" value="EMILIN ELASTIN MICROFIBRIL INTERFACE-LOCATED PROTEIN ELASTIN MICROFIBRIL INTERFACER"/>
    <property type="match status" value="1"/>
</dbReference>
<evidence type="ECO:0000259" key="11">
    <source>
        <dbReference type="PROSITE" id="PS51041"/>
    </source>
</evidence>
<dbReference type="InterPro" id="IPR050392">
    <property type="entry name" value="Collagen/C1q_domain"/>
</dbReference>
<dbReference type="InterPro" id="IPR001073">
    <property type="entry name" value="C1q_dom"/>
</dbReference>
<evidence type="ECO:0000313" key="12">
    <source>
        <dbReference type="Ensembl" id="ENSSORP00005042969.1"/>
    </source>
</evidence>
<dbReference type="Pfam" id="PF07546">
    <property type="entry name" value="EMI"/>
    <property type="match status" value="1"/>
</dbReference>
<dbReference type="AlphaFoldDB" id="A0A673BNX0"/>
<keyword evidence="13" id="KW-1185">Reference proteome</keyword>
<dbReference type="InterPro" id="IPR011489">
    <property type="entry name" value="EMI_domain"/>
</dbReference>
<dbReference type="SUPFAM" id="SSF49842">
    <property type="entry name" value="TNF-like"/>
    <property type="match status" value="1"/>
</dbReference>
<keyword evidence="4 9" id="KW-0732">Signal</keyword>
<dbReference type="Proteomes" id="UP000472271">
    <property type="component" value="Chromosome 20"/>
</dbReference>
<feature type="coiled-coil region" evidence="7">
    <location>
        <begin position="414"/>
        <end position="475"/>
    </location>
</feature>
<dbReference type="Pfam" id="PF00386">
    <property type="entry name" value="C1q"/>
    <property type="match status" value="1"/>
</dbReference>
<sequence length="979" mass="107782">MVLVRRSFCVCVCVCVCVSRCKVVFFCRNWCAYVVHKNVSCSVVGGTESFVQPEGLPCPPERPDCAQQVIYRTHFRPMYKIAYKTVTELEWRCCPGYQGYDCMEVKDMSLLQVDRLPHQPAPPRYIPAPKGEIVTERKEFFICQTGHGGSQSSQHLEEEVQRLSQMVLDMQATMTDMSSNLRLSFQEDASKMLVSLVNNLRQPASARGAETQTMQLQDFSFAVDTQMDEVMNKINQVTDDLQSKKNTLDDLLGRVTHHDVQIRLLTEAAERPLASPPSGTSERDPGLRGYVDEKINALRDELMEGMEIKMADLKNSCDYKIVSVREQCESQEANYLSLAELMDSKESDLRNEIQDLKTKLGDQERDGKDLPGNTGVSDSVLAQVQNLELRLNLTEKNLAAQCGSVEDKVRKERSEAVHDLREALENKLASMKDQLTNVLVDTSTRSPSNIQPETLDALQRDVNSLKDNFEVLQKKQKATDQLCSNECKPNSSVIGTVQQELQSYKTVVDGFAKSLEVHNNRLGAVEEFVLKSNTSFGDVDDDLSSLRRHVGRLEDLLSEVVHQQSQAPHILNSTWHQVKQGAQQEVKDLLDLHRRQHEELRQRLDEVSREVKAEAHSCREKTDDVEKEVAHMDSRIVGVEGLCGKLEPISGSLQRIKEGLNKHVTSLWTCVNQLNSTMKSNGREIGRLRGTCQNLQNHISDVARDLQALTNGFPGKTGTLQQSDPRHLVLLQPPPTPDLNLCLIAHPILSVSGMQVDTGNTASPQGSGKSPPAVALGPVEASLPQPPVMETGEAGPPGKMSSSKLPRGSDGSMTPVQGVAGAPGPTRPRTVCSVSFSAGLTLQPFQGHIGIIRFNKVLVNDGGHYDPRTGVFTAPTDGRYLLSAVLTAQRGERVEAVLSVSNHSVQRLDSSGFSAAEVTPSPHAQCNCSTSTSLSLVLPLKRGDRAGLVLTSGKLAIAPSSEILSSFSAVLLYPDPSKR</sequence>
<protein>
    <submittedName>
        <fullName evidence="12">Elastin microfibril interfacer 2b</fullName>
    </submittedName>
</protein>
<keyword evidence="6" id="KW-1015">Disulfide bond</keyword>
<dbReference type="Ensembl" id="ENSSORT00005044059.1">
    <property type="protein sequence ID" value="ENSSORP00005042969.1"/>
    <property type="gene ID" value="ENSSORG00005019878.1"/>
</dbReference>
<feature type="coiled-coil region" evidence="7">
    <location>
        <begin position="339"/>
        <end position="366"/>
    </location>
</feature>
<evidence type="ECO:0000256" key="8">
    <source>
        <dbReference type="SAM" id="MobiDB-lite"/>
    </source>
</evidence>
<evidence type="ECO:0000256" key="1">
    <source>
        <dbReference type="ARBA" id="ARBA00004498"/>
    </source>
</evidence>
<reference evidence="12" key="1">
    <citation type="submission" date="2019-06" db="EMBL/GenBank/DDBJ databases">
        <authorList>
            <consortium name="Wellcome Sanger Institute Data Sharing"/>
        </authorList>
    </citation>
    <scope>NUCLEOTIDE SEQUENCE [LARGE SCALE GENOMIC DNA]</scope>
</reference>
<feature type="region of interest" description="Disordered" evidence="8">
    <location>
        <begin position="755"/>
        <end position="826"/>
    </location>
</feature>
<evidence type="ECO:0000259" key="10">
    <source>
        <dbReference type="PROSITE" id="PS50871"/>
    </source>
</evidence>
<feature type="domain" description="EMI" evidence="11">
    <location>
        <begin position="27"/>
        <end position="104"/>
    </location>
</feature>
<dbReference type="Gene3D" id="2.60.120.40">
    <property type="match status" value="1"/>
</dbReference>
<dbReference type="InterPro" id="IPR008983">
    <property type="entry name" value="Tumour_necrosis_fac-like_dom"/>
</dbReference>
<dbReference type="InParanoid" id="A0A673BNX0"/>
<feature type="compositionally biased region" description="Polar residues" evidence="8">
    <location>
        <begin position="755"/>
        <end position="768"/>
    </location>
</feature>
<evidence type="ECO:0000256" key="9">
    <source>
        <dbReference type="SAM" id="SignalP"/>
    </source>
</evidence>
<reference evidence="12" key="2">
    <citation type="submission" date="2025-08" db="UniProtKB">
        <authorList>
            <consortium name="Ensembl"/>
        </authorList>
    </citation>
    <scope>IDENTIFICATION</scope>
</reference>
<dbReference type="PANTHER" id="PTHR15427:SF5">
    <property type="entry name" value="EMILIN-2"/>
    <property type="match status" value="1"/>
</dbReference>